<feature type="repeat" description="WD" evidence="3">
    <location>
        <begin position="1318"/>
        <end position="1352"/>
    </location>
</feature>
<dbReference type="InterPro" id="IPR047738">
    <property type="entry name" value="SAV_2336-like_N"/>
</dbReference>
<evidence type="ECO:0000313" key="6">
    <source>
        <dbReference type="Proteomes" id="UP001595912"/>
    </source>
</evidence>
<feature type="region of interest" description="Disordered" evidence="4">
    <location>
        <begin position="30"/>
        <end position="98"/>
    </location>
</feature>
<dbReference type="SMART" id="SM00320">
    <property type="entry name" value="WD40"/>
    <property type="match status" value="7"/>
</dbReference>
<dbReference type="Pfam" id="PF00400">
    <property type="entry name" value="WD40"/>
    <property type="match status" value="2"/>
</dbReference>
<dbReference type="RefSeq" id="WP_380128911.1">
    <property type="nucleotide sequence ID" value="NZ_JBHSIU010000130.1"/>
</dbReference>
<dbReference type="SUPFAM" id="SSF63829">
    <property type="entry name" value="Calcium-dependent phosphotriesterase"/>
    <property type="match status" value="1"/>
</dbReference>
<evidence type="ECO:0000256" key="2">
    <source>
        <dbReference type="ARBA" id="ARBA00022737"/>
    </source>
</evidence>
<protein>
    <submittedName>
        <fullName evidence="5">SAV_2336 N-terminal domain-related protein</fullName>
    </submittedName>
</protein>
<organism evidence="5 6">
    <name type="scientific">Dactylosporangium cerinum</name>
    <dbReference type="NCBI Taxonomy" id="1434730"/>
    <lineage>
        <taxon>Bacteria</taxon>
        <taxon>Bacillati</taxon>
        <taxon>Actinomycetota</taxon>
        <taxon>Actinomycetes</taxon>
        <taxon>Micromonosporales</taxon>
        <taxon>Micromonosporaceae</taxon>
        <taxon>Dactylosporangium</taxon>
    </lineage>
</organism>
<dbReference type="PANTHER" id="PTHR44019:SF8">
    <property type="entry name" value="POC1 CENTRIOLAR PROTEIN HOMOLOG"/>
    <property type="match status" value="1"/>
</dbReference>
<gene>
    <name evidence="5" type="ORF">ACFPIJ_61890</name>
</gene>
<dbReference type="SUPFAM" id="SSF101898">
    <property type="entry name" value="NHL repeat"/>
    <property type="match status" value="1"/>
</dbReference>
<evidence type="ECO:0000313" key="5">
    <source>
        <dbReference type="EMBL" id="MFC5008255.1"/>
    </source>
</evidence>
<dbReference type="InterPro" id="IPR015943">
    <property type="entry name" value="WD40/YVTN_repeat-like_dom_sf"/>
</dbReference>
<name>A0ABV9WJI8_9ACTN</name>
<dbReference type="NCBIfam" id="NF041121">
    <property type="entry name" value="SAV_2336_NTERM"/>
    <property type="match status" value="1"/>
</dbReference>
<evidence type="ECO:0000256" key="3">
    <source>
        <dbReference type="PROSITE-ProRule" id="PRU00221"/>
    </source>
</evidence>
<proteinExistence type="predicted"/>
<evidence type="ECO:0000256" key="1">
    <source>
        <dbReference type="ARBA" id="ARBA00022574"/>
    </source>
</evidence>
<dbReference type="SUPFAM" id="SSF50998">
    <property type="entry name" value="Quinoprotein alcohol dehydrogenase-like"/>
    <property type="match status" value="1"/>
</dbReference>
<dbReference type="EMBL" id="JBHSIU010000130">
    <property type="protein sequence ID" value="MFC5008255.1"/>
    <property type="molecule type" value="Genomic_DNA"/>
</dbReference>
<keyword evidence="6" id="KW-1185">Reference proteome</keyword>
<dbReference type="InterPro" id="IPR050505">
    <property type="entry name" value="WDR55/POC1"/>
</dbReference>
<reference evidence="6" key="1">
    <citation type="journal article" date="2019" name="Int. J. Syst. Evol. Microbiol.">
        <title>The Global Catalogue of Microorganisms (GCM) 10K type strain sequencing project: providing services to taxonomists for standard genome sequencing and annotation.</title>
        <authorList>
            <consortium name="The Broad Institute Genomics Platform"/>
            <consortium name="The Broad Institute Genome Sequencing Center for Infectious Disease"/>
            <person name="Wu L."/>
            <person name="Ma J."/>
        </authorList>
    </citation>
    <scope>NUCLEOTIDE SEQUENCE [LARGE SCALE GENOMIC DNA]</scope>
    <source>
        <strain evidence="6">CGMCC 4.7152</strain>
    </source>
</reference>
<comment type="caution">
    <text evidence="5">The sequence shown here is derived from an EMBL/GenBank/DDBJ whole genome shotgun (WGS) entry which is preliminary data.</text>
</comment>
<dbReference type="Proteomes" id="UP001595912">
    <property type="component" value="Unassembled WGS sequence"/>
</dbReference>
<accession>A0ABV9WJI8</accession>
<dbReference type="Gene3D" id="2.130.10.10">
    <property type="entry name" value="YVTN repeat-like/Quinoprotein amine dehydrogenase"/>
    <property type="match status" value="2"/>
</dbReference>
<dbReference type="PANTHER" id="PTHR44019">
    <property type="entry name" value="WD REPEAT-CONTAINING PROTEIN 55"/>
    <property type="match status" value="1"/>
</dbReference>
<keyword evidence="2" id="KW-0677">Repeat</keyword>
<evidence type="ECO:0000256" key="4">
    <source>
        <dbReference type="SAM" id="MobiDB-lite"/>
    </source>
</evidence>
<feature type="compositionally biased region" description="Pro residues" evidence="4">
    <location>
        <begin position="63"/>
        <end position="72"/>
    </location>
</feature>
<dbReference type="SUPFAM" id="SSF52540">
    <property type="entry name" value="P-loop containing nucleoside triphosphate hydrolases"/>
    <property type="match status" value="1"/>
</dbReference>
<keyword evidence="1 3" id="KW-0853">WD repeat</keyword>
<dbReference type="PROSITE" id="PS50082">
    <property type="entry name" value="WD_REPEATS_2"/>
    <property type="match status" value="1"/>
</dbReference>
<sequence>MNGGDPEADSSPTDLIDAIWLASTRYAHLPASAGDTPAGAQTRPDRTPATGPPAGGPALAAPAPGPRVPPGRPARDTAEPRVSAVPPAPGAAGRHRASNATDVHVYAPHPVPRGVKDPHAEIELPRPRALKEAFRIARALRPLRGLGGPDAGTVLDEEATAASSAEAGMVLPQFRQQGRRTARLTILVCNSPTMRWWSSAVDELIEALPLSGAFRSVRVWRLSEDSPVRLRPWNGDPAQDRDLATLVDHTGRQVTLLVTDGQGPAGRAAEITEMLTGLAALGPTAVLQVLPTHLWHQTWMRQASAKVSVVRGLATVAAGPGRRTPVVPVLRLEPSWLAAWTRLVGGTEAHNVPLTVLGPLDHGKPHDGDAGPDEPGGWVHDVADAAQQIQRFRAVASLTAYRLACHLAVAPLTVPVMQLVQAHAVPDSGLDHLAEVGVSGLLVRRDEPRDDEDPAGVVYEYARGVQRELLGSMPRSQIDAVVRILGRLPRSVTDPLGGRLNLPAIADELASADGAAVDPRRLPWARVATTVLRALGGSNRAVAEQIERNIAEAGGRRLPGAAGTARTGRADLPAHVGVFLRVLRAVADPWSQPGGAGSHGRLRGPLDEIAPLAAWLAAPTVEDRLRVLVGPAGSGKSTVVAAALAAVHPMLRDEPLPGPLRAQLPECEPAQARILAIDAAFLSCDEVRAALTGQAGAAGEELSVVLDRFGSACAVVLDGAALAADPRGLLELVVAPILRDMACRVLVVTTPTAALDDFLDALPEARGTVPVRLPAADRELLRERLLDVLATHPEFGRAGLQETRRALAAAGADHLGGVTAATGVGGLLAAGVVAADAAAQHGTEPATRARVEQLAAGHLPLLFETHPVLQGRPDLRLVFVVAAFARGGGMPLAVLRMCARRLRPGSPPGPDDEPPVADVQDALKALRYFLGVEQRADAELYSPAHPTLTRHLRSRPYEPAGVAHQRAVQEIERAIADTLLAAARATEIQPEVGAYLAENLASHAFAAGLFDEFLMDLPLVAAADPDRLRPLLSLARDPVAWRVARVYSAAGIAAHAADERLDQLLYAIVRAGMTAPALPAPAPDSWRAQWAAPAMLPLRLVEPRIETERIRSMAGRLHGDTLRVVCAGPSGSVRVYDADTGQALRTLATGGPGRSVTWTTTAEGPLLVQIERAVVHVAGRELRAGPDNLRCVAGGTNGLVATGDKSGRVALWDAPAGQLLWRVEHSPGSWVTAVALVDVPGGDPWVVAASEDGQIRVFDATGTVTAGPAQLDGGVVAIAAAAGDDAVLVAAASARGGAAHLWRHGLDEPSDRLAGGDVTSVAFIADGSHVVTGAADGLVCLWFARTAALVREEHQHAAAVRALSTGSGLGRHWLLTGDDDGIVQQWRLRPWDAGAPVALAAVPGPEPWLLVAGIDEDPEHIELGDGRATSVVPGHAPVVAAASGPGVLVTASAAGSVTVWDPATVTPRRTVPVPGRPISLACAGTTTRTTIAAGHDDGTVRVLTPDSRQRTVVVGRARVDAVVVTAAGAVVACSGRTCAVIEADPGLPVRRAELPLLRSVPAAVMSPADPAGEVFLCADDGTVYRLGLETLTLTGELTGSAGIRHLAALDTVVAGIETGTAEAGEGALLHAWHPGSLQPLARFRLPGDIRAIAAAGDDLVVWHGRELTRLRWVAANP</sequence>
<dbReference type="InterPro" id="IPR027417">
    <property type="entry name" value="P-loop_NTPase"/>
</dbReference>
<dbReference type="InterPro" id="IPR001680">
    <property type="entry name" value="WD40_rpt"/>
</dbReference>
<dbReference type="InterPro" id="IPR011047">
    <property type="entry name" value="Quinoprotein_ADH-like_sf"/>
</dbReference>